<sequence>METAAAFGVILTMLFVGLELRRSNIEASLSNTRDQLTMLSTFKAVTNDQYMADLVQRGRASYTDLNASEKIAFGLYLEQGIHASMAVYYHSGRDITDAQASMQSSERHLKAILDHPGAREWWVENRQSSPLIDFGRRRVDDILGT</sequence>
<dbReference type="EMBL" id="JAAGOX010000040">
    <property type="protein sequence ID" value="NDW46705.1"/>
    <property type="molecule type" value="Genomic_DNA"/>
</dbReference>
<dbReference type="AlphaFoldDB" id="A0A6B2NXS1"/>
<accession>A0A6B2NXS1</accession>
<reference evidence="1" key="1">
    <citation type="submission" date="2020-02" db="EMBL/GenBank/DDBJ databases">
        <title>Delineation of the pyrene-degrading pathway in Roseobacter clade bacteria by genomic analysis.</title>
        <authorList>
            <person name="Zhou H."/>
            <person name="Wang H."/>
        </authorList>
    </citation>
    <scope>NUCLEOTIDE SEQUENCE</scope>
    <source>
        <strain evidence="1">PrR005</strain>
    </source>
</reference>
<organism evidence="1">
    <name type="scientific">Ruegeria sp. PrR005</name>
    <dbReference type="NCBI Taxonomy" id="2706882"/>
    <lineage>
        <taxon>Bacteria</taxon>
        <taxon>Pseudomonadati</taxon>
        <taxon>Pseudomonadota</taxon>
        <taxon>Alphaproteobacteria</taxon>
        <taxon>Rhodobacterales</taxon>
        <taxon>Roseobacteraceae</taxon>
        <taxon>Ruegeria</taxon>
    </lineage>
</organism>
<protein>
    <recommendedName>
        <fullName evidence="2">DUF4760 domain-containing protein</fullName>
    </recommendedName>
</protein>
<proteinExistence type="predicted"/>
<comment type="caution">
    <text evidence="1">The sequence shown here is derived from an EMBL/GenBank/DDBJ whole genome shotgun (WGS) entry which is preliminary data.</text>
</comment>
<name>A0A6B2NXS1_9RHOB</name>
<evidence type="ECO:0008006" key="2">
    <source>
        <dbReference type="Google" id="ProtNLM"/>
    </source>
</evidence>
<dbReference type="RefSeq" id="WP_164131733.1">
    <property type="nucleotide sequence ID" value="NZ_JAAGOX010000040.1"/>
</dbReference>
<gene>
    <name evidence="1" type="ORF">G0P99_17285</name>
</gene>
<evidence type="ECO:0000313" key="1">
    <source>
        <dbReference type="EMBL" id="NDW46705.1"/>
    </source>
</evidence>